<dbReference type="OrthoDB" id="56388at2"/>
<protein>
    <recommendedName>
        <fullName evidence="3">Tetratricopeptide repeat protein</fullName>
    </recommendedName>
</protein>
<sequence>MSETIRIDELLEQVDQTPFGPEERALIDEAIAIAVESGDEFSEYRARMRLASSANMTGDTDALLSSFAWCLGKHDADASRFPAKPDDSATDLLWQYKWMAGTLSASPAFPAADIRGVLDDMQARYERAGVGQSGVAMARFGAAFANGWLDEAASAYRVLTTTERDDYSHCDACVRSESAAYLAATGREDEAIALYEEIVEGGFSCGEEPEHALSDALLPYLRAGRLERAKSFHLRSYRDARGNADNIGIIANHLVFCAITGNEARGLAMLERHIAWIAHDRLNQRAQFSALAAAGLLLDTVVDAGHGDTVVRGADSAELEPFFGAHDGPWTAAELSPVAWAAAAAIGDEFDRRNGNRHLADRLQATRALRSERYDVPISSESFTAPVPAAAEPVDAGGWFDSARELAALGEIDRALAAAGRGLAALEAEVADAALEQEAAEASVTNVRRAELIGIRLAGLVAAQRLDEAEQELPARIAALRAAGEGALADALARHGLLLAGAATAADLPALEHELGAALQAGADDLAARVALRISALRAETGDTEGAGTAIDTAIAVLDRDPTPDAMLVGAAFQLAAYVAAQGDEPAAALPLLDRAIDAEPTRVRRAESQRLRARLLAGSGDLEAALAAAEAALELDLAVDARVRVIEDCQLSAAILDDLERPDDAVARLRLAVQHAELAESSGLVGVRYGLGRQLLRAGRFGEAVEVLQEVFEAEDAAGAPPAARAETLHLLGTALRGEEEFAAASGTWHAAADLFEEAEAWPRAVAVLLDLGRLFAGLGYPGEAIEVLERAVADARRDPDAVASLADALHLLGQVTLEHGEPSGLERLDEVAALAREHGAEWLLADVIDSRARGLAALSRPEEAVSTALTAAELFEAVGATRPAGGSMLFAGRVLQSEGRHDEALVLIGQAVEHFDGQADAVSLGRIALADSFEALGRLAEAAEARRLAEEV</sequence>
<dbReference type="Gene3D" id="1.25.40.10">
    <property type="entry name" value="Tetratricopeptide repeat domain"/>
    <property type="match status" value="3"/>
</dbReference>
<evidence type="ECO:0000313" key="2">
    <source>
        <dbReference type="Proteomes" id="UP000292935"/>
    </source>
</evidence>
<keyword evidence="2" id="KW-1185">Reference proteome</keyword>
<dbReference type="RefSeq" id="WP_129231778.1">
    <property type="nucleotide sequence ID" value="NZ_SDPO01000003.1"/>
</dbReference>
<dbReference type="InterPro" id="IPR011990">
    <property type="entry name" value="TPR-like_helical_dom_sf"/>
</dbReference>
<dbReference type="AlphaFoldDB" id="A0A4Q2JKU7"/>
<dbReference type="SMART" id="SM00028">
    <property type="entry name" value="TPR"/>
    <property type="match status" value="7"/>
</dbReference>
<proteinExistence type="predicted"/>
<organism evidence="1 2">
    <name type="scientific">Agromyces fucosus</name>
    <dbReference type="NCBI Taxonomy" id="41985"/>
    <lineage>
        <taxon>Bacteria</taxon>
        <taxon>Bacillati</taxon>
        <taxon>Actinomycetota</taxon>
        <taxon>Actinomycetes</taxon>
        <taxon>Micrococcales</taxon>
        <taxon>Microbacteriaceae</taxon>
        <taxon>Agromyces</taxon>
    </lineage>
</organism>
<reference evidence="1 2" key="1">
    <citation type="submission" date="2019-01" db="EMBL/GenBank/DDBJ databases">
        <authorList>
            <person name="Li J."/>
        </authorList>
    </citation>
    <scope>NUCLEOTIDE SEQUENCE [LARGE SCALE GENOMIC DNA]</scope>
    <source>
        <strain evidence="1 2">CCUG 35506</strain>
    </source>
</reference>
<evidence type="ECO:0008006" key="3">
    <source>
        <dbReference type="Google" id="ProtNLM"/>
    </source>
</evidence>
<dbReference type="Proteomes" id="UP000292935">
    <property type="component" value="Unassembled WGS sequence"/>
</dbReference>
<accession>A0A4Q2JKU7</accession>
<dbReference type="EMBL" id="SDPO01000003">
    <property type="protein sequence ID" value="RXZ47326.1"/>
    <property type="molecule type" value="Genomic_DNA"/>
</dbReference>
<evidence type="ECO:0000313" key="1">
    <source>
        <dbReference type="EMBL" id="RXZ47326.1"/>
    </source>
</evidence>
<dbReference type="SUPFAM" id="SSF48452">
    <property type="entry name" value="TPR-like"/>
    <property type="match status" value="4"/>
</dbReference>
<name>A0A4Q2JKU7_9MICO</name>
<dbReference type="InterPro" id="IPR019734">
    <property type="entry name" value="TPR_rpt"/>
</dbReference>
<gene>
    <name evidence="1" type="ORF">ESP57_12145</name>
</gene>
<comment type="caution">
    <text evidence="1">The sequence shown here is derived from an EMBL/GenBank/DDBJ whole genome shotgun (WGS) entry which is preliminary data.</text>
</comment>